<comment type="subcellular location">
    <subcellularLocation>
        <location evidence="1 14">Cell membrane</location>
        <topology evidence="1 14">Multi-pass membrane protein</topology>
    </subcellularLocation>
</comment>
<dbReference type="PROSITE" id="PS50262">
    <property type="entry name" value="G_PROTEIN_RECEP_F1_2"/>
    <property type="match status" value="1"/>
</dbReference>
<evidence type="ECO:0000256" key="7">
    <source>
        <dbReference type="ARBA" id="ARBA00023040"/>
    </source>
</evidence>
<dbReference type="Gene3D" id="1.20.1070.10">
    <property type="entry name" value="Rhodopsin 7-helix transmembrane proteins"/>
    <property type="match status" value="1"/>
</dbReference>
<feature type="transmembrane region" description="Helical" evidence="14">
    <location>
        <begin position="273"/>
        <end position="290"/>
    </location>
</feature>
<dbReference type="InterPro" id="IPR000276">
    <property type="entry name" value="GPCR_Rhodpsn"/>
</dbReference>
<feature type="domain" description="G-protein coupled receptors family 1 profile" evidence="15">
    <location>
        <begin position="41"/>
        <end position="287"/>
    </location>
</feature>
<keyword evidence="4 13" id="KW-0812">Transmembrane</keyword>
<dbReference type="GO" id="GO:0005886">
    <property type="term" value="C:plasma membrane"/>
    <property type="evidence" value="ECO:0007669"/>
    <property type="project" value="UniProtKB-SubCell"/>
</dbReference>
<keyword evidence="9" id="KW-1015">Disulfide bond</keyword>
<keyword evidence="10 13" id="KW-0675">Receptor</keyword>
<keyword evidence="7 13" id="KW-0297">G-protein coupled receptor</keyword>
<evidence type="ECO:0000256" key="14">
    <source>
        <dbReference type="RuleBase" id="RU363047"/>
    </source>
</evidence>
<keyword evidence="3 14" id="KW-0716">Sensory transduction</keyword>
<feature type="transmembrane region" description="Helical" evidence="14">
    <location>
        <begin position="238"/>
        <end position="261"/>
    </location>
</feature>
<keyword evidence="17" id="KW-1185">Reference proteome</keyword>
<dbReference type="SUPFAM" id="SSF81321">
    <property type="entry name" value="Family A G protein-coupled receptor-like"/>
    <property type="match status" value="1"/>
</dbReference>
<protein>
    <recommendedName>
        <fullName evidence="14">Olfactory receptor</fullName>
    </recommendedName>
</protein>
<evidence type="ECO:0000259" key="15">
    <source>
        <dbReference type="PROSITE" id="PS50262"/>
    </source>
</evidence>
<sequence length="321" mass="36451">MEYRNVSLVNEIFLLGLQNLENLRTFVFLLLLLIYCVTICGNLLIIVVVSSSRSLHSPMYFLLTELSFSDILLTTIIVPNMLRVVWSGGSYVQLMGCLAQYYFFSVCEAFEIFLLTVMSYDRYQAICHPLHYASVIDIKFCLKVLLLSWMIISCMILMLVVPMSQYQFCGPNVIDHFFCDIDPILELSCSDTSLVKIESMVLVIPLVLCPFSVIIVSYVYIIFTILKISSVTGRQKTFSTCSSHLAVVALYYGSIISIYLFPNTVVVRKIMSLFYTVVTPVLNPIIYSLSNRDIKEAFRKLMSKAPNVKTRPSKTIDQGPI</sequence>
<evidence type="ECO:0000256" key="6">
    <source>
        <dbReference type="ARBA" id="ARBA00022989"/>
    </source>
</evidence>
<dbReference type="PANTHER" id="PTHR24242:SF253">
    <property type="entry name" value="OLFACTORY RECEPTOR-RELATED"/>
    <property type="match status" value="1"/>
</dbReference>
<gene>
    <name evidence="16" type="ORF">GDO81_020126</name>
</gene>
<evidence type="ECO:0000256" key="5">
    <source>
        <dbReference type="ARBA" id="ARBA00022725"/>
    </source>
</evidence>
<accession>A0AAV6ZCI9</accession>
<evidence type="ECO:0000256" key="2">
    <source>
        <dbReference type="ARBA" id="ARBA00022475"/>
    </source>
</evidence>
<evidence type="ECO:0000256" key="10">
    <source>
        <dbReference type="ARBA" id="ARBA00023170"/>
    </source>
</evidence>
<feature type="transmembrane region" description="Helical" evidence="14">
    <location>
        <begin position="26"/>
        <end position="48"/>
    </location>
</feature>
<dbReference type="GO" id="GO:0004930">
    <property type="term" value="F:G protein-coupled receptor activity"/>
    <property type="evidence" value="ECO:0007669"/>
    <property type="project" value="UniProtKB-KW"/>
</dbReference>
<dbReference type="InterPro" id="IPR017452">
    <property type="entry name" value="GPCR_Rhodpsn_7TM"/>
</dbReference>
<dbReference type="EMBL" id="WNYA01001366">
    <property type="protein sequence ID" value="KAG8545920.1"/>
    <property type="molecule type" value="Genomic_DNA"/>
</dbReference>
<keyword evidence="11" id="KW-0325">Glycoprotein</keyword>
<evidence type="ECO:0000256" key="9">
    <source>
        <dbReference type="ARBA" id="ARBA00023157"/>
    </source>
</evidence>
<dbReference type="InterPro" id="IPR050939">
    <property type="entry name" value="Olfactory_GPCR1"/>
</dbReference>
<name>A0AAV6ZCI9_ENGPU</name>
<dbReference type="Pfam" id="PF13853">
    <property type="entry name" value="7tm_4"/>
    <property type="match status" value="1"/>
</dbReference>
<reference evidence="16" key="1">
    <citation type="thesis" date="2020" institute="ProQuest LLC" country="789 East Eisenhower Parkway, Ann Arbor, MI, USA">
        <title>Comparative Genomics and Chromosome Evolution.</title>
        <authorList>
            <person name="Mudd A.B."/>
        </authorList>
    </citation>
    <scope>NUCLEOTIDE SEQUENCE</scope>
    <source>
        <strain evidence="16">237g6f4</strain>
        <tissue evidence="16">Blood</tissue>
    </source>
</reference>
<dbReference type="InterPro" id="IPR000725">
    <property type="entry name" value="Olfact_rcpt"/>
</dbReference>
<evidence type="ECO:0000256" key="12">
    <source>
        <dbReference type="ARBA" id="ARBA00023224"/>
    </source>
</evidence>
<keyword evidence="2 14" id="KW-1003">Cell membrane</keyword>
<dbReference type="GO" id="GO:0004984">
    <property type="term" value="F:olfactory receptor activity"/>
    <property type="evidence" value="ECO:0007669"/>
    <property type="project" value="InterPro"/>
</dbReference>
<evidence type="ECO:0000256" key="8">
    <source>
        <dbReference type="ARBA" id="ARBA00023136"/>
    </source>
</evidence>
<evidence type="ECO:0000313" key="16">
    <source>
        <dbReference type="EMBL" id="KAG8545920.1"/>
    </source>
</evidence>
<feature type="transmembrane region" description="Helical" evidence="14">
    <location>
        <begin position="60"/>
        <end position="81"/>
    </location>
</feature>
<evidence type="ECO:0000256" key="1">
    <source>
        <dbReference type="ARBA" id="ARBA00004651"/>
    </source>
</evidence>
<keyword evidence="8 14" id="KW-0472">Membrane</keyword>
<dbReference type="PRINTS" id="PR00245">
    <property type="entry name" value="OLFACTORYR"/>
</dbReference>
<feature type="transmembrane region" description="Helical" evidence="14">
    <location>
        <begin position="140"/>
        <end position="161"/>
    </location>
</feature>
<dbReference type="FunFam" id="1.20.1070.10:FF:000010">
    <property type="entry name" value="Olfactory receptor"/>
    <property type="match status" value="1"/>
</dbReference>
<keyword evidence="12 13" id="KW-0807">Transducer</keyword>
<evidence type="ECO:0000256" key="11">
    <source>
        <dbReference type="ARBA" id="ARBA00023180"/>
    </source>
</evidence>
<comment type="caution">
    <text evidence="16">The sequence shown here is derived from an EMBL/GenBank/DDBJ whole genome shotgun (WGS) entry which is preliminary data.</text>
</comment>
<proteinExistence type="inferred from homology"/>
<organism evidence="16 17">
    <name type="scientific">Engystomops pustulosus</name>
    <name type="common">Tungara frog</name>
    <name type="synonym">Physalaemus pustulosus</name>
    <dbReference type="NCBI Taxonomy" id="76066"/>
    <lineage>
        <taxon>Eukaryota</taxon>
        <taxon>Metazoa</taxon>
        <taxon>Chordata</taxon>
        <taxon>Craniata</taxon>
        <taxon>Vertebrata</taxon>
        <taxon>Euteleostomi</taxon>
        <taxon>Amphibia</taxon>
        <taxon>Batrachia</taxon>
        <taxon>Anura</taxon>
        <taxon>Neobatrachia</taxon>
        <taxon>Hyloidea</taxon>
        <taxon>Leptodactylidae</taxon>
        <taxon>Leiuperinae</taxon>
        <taxon>Engystomops</taxon>
    </lineage>
</organism>
<evidence type="ECO:0000256" key="4">
    <source>
        <dbReference type="ARBA" id="ARBA00022692"/>
    </source>
</evidence>
<dbReference type="AlphaFoldDB" id="A0AAV6ZCI9"/>
<feature type="transmembrane region" description="Helical" evidence="14">
    <location>
        <begin position="101"/>
        <end position="120"/>
    </location>
</feature>
<evidence type="ECO:0000256" key="3">
    <source>
        <dbReference type="ARBA" id="ARBA00022606"/>
    </source>
</evidence>
<comment type="similarity">
    <text evidence="13">Belongs to the G-protein coupled receptor 1 family.</text>
</comment>
<feature type="transmembrane region" description="Helical" evidence="14">
    <location>
        <begin position="200"/>
        <end position="226"/>
    </location>
</feature>
<keyword evidence="5 14" id="KW-0552">Olfaction</keyword>
<evidence type="ECO:0000313" key="17">
    <source>
        <dbReference type="Proteomes" id="UP000824782"/>
    </source>
</evidence>
<evidence type="ECO:0000256" key="13">
    <source>
        <dbReference type="RuleBase" id="RU000688"/>
    </source>
</evidence>
<dbReference type="PANTHER" id="PTHR24242">
    <property type="entry name" value="G-PROTEIN COUPLED RECEPTOR"/>
    <property type="match status" value="1"/>
</dbReference>
<dbReference type="PRINTS" id="PR00237">
    <property type="entry name" value="GPCRRHODOPSN"/>
</dbReference>
<keyword evidence="6 14" id="KW-1133">Transmembrane helix</keyword>
<dbReference type="PROSITE" id="PS00237">
    <property type="entry name" value="G_PROTEIN_RECEP_F1_1"/>
    <property type="match status" value="1"/>
</dbReference>
<dbReference type="Proteomes" id="UP000824782">
    <property type="component" value="Unassembled WGS sequence"/>
</dbReference>